<comment type="function">
    <text evidence="8">Catalyzes the oxidation of D-2-hydroxyglutarate (D-2-HG) to alpha-ketoglutarate. Also catalyzes the oxidation of other D-2-hydroxyacids, such as D-malate (D-MAL) and D-lactate (D-LAC). Exhibits high activities towards D-2-HG and D-MAL but a very weak activity towards D-LAC.</text>
</comment>
<keyword evidence="5 11" id="KW-0560">Oxidoreductase</keyword>
<evidence type="ECO:0000313" key="11">
    <source>
        <dbReference type="EMBL" id="KAJ7381502.1"/>
    </source>
</evidence>
<dbReference type="GO" id="GO:0005739">
    <property type="term" value="C:mitochondrion"/>
    <property type="evidence" value="ECO:0007669"/>
    <property type="project" value="TreeGrafter"/>
</dbReference>
<comment type="caution">
    <text evidence="11">The sequence shown here is derived from an EMBL/GenBank/DDBJ whole genome shotgun (WGS) entry which is preliminary data.</text>
</comment>
<evidence type="ECO:0000256" key="1">
    <source>
        <dbReference type="ARBA" id="ARBA00001974"/>
    </source>
</evidence>
<evidence type="ECO:0000256" key="5">
    <source>
        <dbReference type="ARBA" id="ARBA00023002"/>
    </source>
</evidence>
<dbReference type="PANTHER" id="PTHR43716:SF1">
    <property type="entry name" value="D-2-HYDROXYGLUTARATE DEHYDROGENASE, MITOCHONDRIAL"/>
    <property type="match status" value="1"/>
</dbReference>
<keyword evidence="3" id="KW-0285">Flavoprotein</keyword>
<dbReference type="EMBL" id="MU826350">
    <property type="protein sequence ID" value="KAJ7381502.1"/>
    <property type="molecule type" value="Genomic_DNA"/>
</dbReference>
<dbReference type="Gene3D" id="1.10.45.10">
    <property type="entry name" value="Vanillyl-alcohol Oxidase, Chain A, domain 4"/>
    <property type="match status" value="1"/>
</dbReference>
<dbReference type="InterPro" id="IPR004113">
    <property type="entry name" value="FAD-bd_oxidored_4_C"/>
</dbReference>
<evidence type="ECO:0000256" key="7">
    <source>
        <dbReference type="ARBA" id="ARBA00039639"/>
    </source>
</evidence>
<evidence type="ECO:0000256" key="3">
    <source>
        <dbReference type="ARBA" id="ARBA00022630"/>
    </source>
</evidence>
<dbReference type="InterPro" id="IPR016164">
    <property type="entry name" value="FAD-linked_Oxase-like_C"/>
</dbReference>
<evidence type="ECO:0000256" key="9">
    <source>
        <dbReference type="ARBA" id="ARBA00049267"/>
    </source>
</evidence>
<dbReference type="SUPFAM" id="SSF55103">
    <property type="entry name" value="FAD-linked oxidases, C-terminal domain"/>
    <property type="match status" value="1"/>
</dbReference>
<dbReference type="InterPro" id="IPR051264">
    <property type="entry name" value="FAD-oxidored/transferase_4"/>
</dbReference>
<dbReference type="GO" id="GO:0050660">
    <property type="term" value="F:flavin adenine dinucleotide binding"/>
    <property type="evidence" value="ECO:0007669"/>
    <property type="project" value="InterPro"/>
</dbReference>
<keyword evidence="12" id="KW-1185">Reference proteome</keyword>
<feature type="domain" description="FAD-binding oxidoreductase/transferase type 4 C-terminal" evidence="10">
    <location>
        <begin position="2"/>
        <end position="155"/>
    </location>
</feature>
<dbReference type="InterPro" id="IPR016171">
    <property type="entry name" value="Vanillyl_alc_oxidase_C-sub2"/>
</dbReference>
<comment type="catalytic activity">
    <reaction evidence="9">
        <text>(R)-malate + A = oxaloacetate + AH2</text>
        <dbReference type="Rhea" id="RHEA:67460"/>
        <dbReference type="ChEBI" id="CHEBI:13193"/>
        <dbReference type="ChEBI" id="CHEBI:15588"/>
        <dbReference type="ChEBI" id="CHEBI:16452"/>
        <dbReference type="ChEBI" id="CHEBI:17499"/>
    </reaction>
    <physiologicalReaction direction="left-to-right" evidence="9">
        <dbReference type="Rhea" id="RHEA:67461"/>
    </physiologicalReaction>
</comment>
<evidence type="ECO:0000259" key="10">
    <source>
        <dbReference type="Pfam" id="PF02913"/>
    </source>
</evidence>
<dbReference type="Pfam" id="PF02913">
    <property type="entry name" value="FAD-oxidase_C"/>
    <property type="match status" value="1"/>
</dbReference>
<keyword evidence="4" id="KW-0274">FAD</keyword>
<evidence type="ECO:0000256" key="8">
    <source>
        <dbReference type="ARBA" id="ARBA00045410"/>
    </source>
</evidence>
<comment type="cofactor">
    <cofactor evidence="1">
        <name>FAD</name>
        <dbReference type="ChEBI" id="CHEBI:57692"/>
    </cofactor>
</comment>
<dbReference type="AlphaFoldDB" id="A0A9W9ZGX7"/>
<evidence type="ECO:0000256" key="6">
    <source>
        <dbReference type="ARBA" id="ARBA00039003"/>
    </source>
</evidence>
<dbReference type="GO" id="GO:0051990">
    <property type="term" value="F:(R)-2-hydroxyglutarate dehydrogenase activity"/>
    <property type="evidence" value="ECO:0007669"/>
    <property type="project" value="UniProtKB-EC"/>
</dbReference>
<dbReference type="OrthoDB" id="5332616at2759"/>
<protein>
    <recommendedName>
        <fullName evidence="7">D-2-hydroxyglutarate dehydrogenase, mitochondrial</fullName>
        <ecNumber evidence="6">1.1.99.39</ecNumber>
    </recommendedName>
</protein>
<proteinExistence type="inferred from homology"/>
<dbReference type="PANTHER" id="PTHR43716">
    <property type="entry name" value="D-2-HYDROXYGLUTARATE DEHYDROGENASE, MITOCHONDRIAL"/>
    <property type="match status" value="1"/>
</dbReference>
<reference evidence="11" key="1">
    <citation type="submission" date="2023-01" db="EMBL/GenBank/DDBJ databases">
        <title>Genome assembly of the deep-sea coral Lophelia pertusa.</title>
        <authorList>
            <person name="Herrera S."/>
            <person name="Cordes E."/>
        </authorList>
    </citation>
    <scope>NUCLEOTIDE SEQUENCE</scope>
    <source>
        <strain evidence="11">USNM1676648</strain>
        <tissue evidence="11">Polyp</tissue>
    </source>
</reference>
<dbReference type="FunFam" id="3.30.70.2740:FF:000002">
    <property type="entry name" value="D-2-hydroxyglutarate dehydrogenase mitochondrial"/>
    <property type="match status" value="1"/>
</dbReference>
<dbReference type="EC" id="1.1.99.39" evidence="6"/>
<dbReference type="Gene3D" id="3.30.70.2740">
    <property type="match status" value="1"/>
</dbReference>
<evidence type="ECO:0000313" key="12">
    <source>
        <dbReference type="Proteomes" id="UP001163046"/>
    </source>
</evidence>
<name>A0A9W9ZGX7_9CNID</name>
<organism evidence="11 12">
    <name type="scientific">Desmophyllum pertusum</name>
    <dbReference type="NCBI Taxonomy" id="174260"/>
    <lineage>
        <taxon>Eukaryota</taxon>
        <taxon>Metazoa</taxon>
        <taxon>Cnidaria</taxon>
        <taxon>Anthozoa</taxon>
        <taxon>Hexacorallia</taxon>
        <taxon>Scleractinia</taxon>
        <taxon>Caryophylliina</taxon>
        <taxon>Caryophylliidae</taxon>
        <taxon>Desmophyllum</taxon>
    </lineage>
</organism>
<dbReference type="FunFam" id="1.10.45.10:FF:000001">
    <property type="entry name" value="D-lactate dehydrogenase mitochondrial"/>
    <property type="match status" value="1"/>
</dbReference>
<gene>
    <name evidence="11" type="primary">D2HGDH_2</name>
    <name evidence="11" type="ORF">OS493_001650</name>
</gene>
<evidence type="ECO:0000256" key="4">
    <source>
        <dbReference type="ARBA" id="ARBA00022827"/>
    </source>
</evidence>
<evidence type="ECO:0000256" key="2">
    <source>
        <dbReference type="ARBA" id="ARBA00008000"/>
    </source>
</evidence>
<sequence length="158" mass="17658">MASNTAQDGTLATDLSKLKAVWDLRERIAEALMHCGTVYKYDLSLPLPKMYELVVHMREKLGDMVTNVVGYGHLGDGNLHLNFTTPDYSEEVLNSIEPYVFEWTANHHGSISAEHGLGFKKANYIHFSQSPSSVALMKGIKQLLDPKGILNPYKVLPR</sequence>
<dbReference type="Proteomes" id="UP001163046">
    <property type="component" value="Unassembled WGS sequence"/>
</dbReference>
<comment type="similarity">
    <text evidence="2">Belongs to the FAD-binding oxidoreductase/transferase type 4 family.</text>
</comment>
<accession>A0A9W9ZGX7</accession>